<reference evidence="11" key="2">
    <citation type="submission" date="2015-01" db="EMBL/GenBank/DDBJ databases">
        <title>Evolutionary Origins and Diversification of the Mycorrhizal Mutualists.</title>
        <authorList>
            <consortium name="DOE Joint Genome Institute"/>
            <consortium name="Mycorrhizal Genomics Consortium"/>
            <person name="Kohler A."/>
            <person name="Kuo A."/>
            <person name="Nagy L.G."/>
            <person name="Floudas D."/>
            <person name="Copeland A."/>
            <person name="Barry K.W."/>
            <person name="Cichocki N."/>
            <person name="Veneault-Fourrey C."/>
            <person name="LaButti K."/>
            <person name="Lindquist E.A."/>
            <person name="Lipzen A."/>
            <person name="Lundell T."/>
            <person name="Morin E."/>
            <person name="Murat C."/>
            <person name="Riley R."/>
            <person name="Ohm R."/>
            <person name="Sun H."/>
            <person name="Tunlid A."/>
            <person name="Henrissat B."/>
            <person name="Grigoriev I.V."/>
            <person name="Hibbett D.S."/>
            <person name="Martin F."/>
        </authorList>
    </citation>
    <scope>NUCLEOTIDE SEQUENCE [LARGE SCALE GENOMIC DNA]</scope>
    <source>
        <strain evidence="11">441</strain>
    </source>
</reference>
<proteinExistence type="predicted"/>
<keyword evidence="4" id="KW-0833">Ubl conjugation pathway</keyword>
<dbReference type="InterPro" id="IPR051346">
    <property type="entry name" value="OTU_Deubiquitinase"/>
</dbReference>
<dbReference type="Proteomes" id="UP000054018">
    <property type="component" value="Unassembled WGS sequence"/>
</dbReference>
<dbReference type="STRING" id="765257.A0A0C9YKC3"/>
<evidence type="ECO:0000313" key="10">
    <source>
        <dbReference type="EMBL" id="KIK14309.1"/>
    </source>
</evidence>
<dbReference type="InterPro" id="IPR022099">
    <property type="entry name" value="DUF3638"/>
</dbReference>
<dbReference type="HOGENOM" id="CLU_000211_1_0_1"/>
<evidence type="ECO:0000259" key="9">
    <source>
        <dbReference type="Pfam" id="PF12359"/>
    </source>
</evidence>
<keyword evidence="5" id="KW-0378">Hydrolase</keyword>
<sequence>MKLGESAPDWLSDSVLQTCTGIRNLLDSRWEQVRERDAFSPTWNPLSLNFLPDTRLSLLDSHQYISDILNSTHSATKPANSVTGSRPRGDLDLFLSMTGDFFGDAYKTDPRITLYDVERLVSYGIDDWVAGVSVDDTVTACQKLELLASKYSLATGQTYEGNPEDFSRRFLTVIELWIAIDKLVIRQIPMLGEYSPEIPVILLQRLLLRDARDIQRLCLAYDYVRKRHSGARDGWSVFSDRVNADSFAVRYFSQDLRLQALRDRIVDAAQKAREQKLLELKESIARHNDNQRRAAEMNHDHVSAGCGKKEKKKLKRRCPRCRLESSKIKIAVHEWPLPKDPRRVALVVFELNRPVSFDMWRSVVCLLLLDICSPPLKQKDPHTCLGKYSALNSCHTEHTRSRITLASDAKPVIQSHYRSIEVPTVESKVCVNNGLSFYYYDRQSEVSPVDAFRAVDISGACSHQLPPGPYQNLHRYLQHTAHTSNEVLCSQADCDKDLSTHEFAAYGHLRSGPSLQWLNILREIRANTLTLRRHEVHMLFAQTASQVGPVSDDGKLVWHVELEDEDFRHLLLGELETLMSTVSGNWLEGATMGTISLLVGRMLSVTSAIQDHSHHKALELLHIVRETTFSWVLDLCQKLEQTTCEAKKGQLRGRLRDLAAICRSTFDVGLDMATQLLDSSRALEILVCCAVVIHNHVPSQLSALAGMSRLLMERDRRLSWKLADLVGGIILEGNNGIDLGIKHTWPGYRGGKPWKRIDSSNHRWFATKMSTPSKQRSQQVCFDVLNGTLLVDGRPLGRLPDEIRSDPMFTLLFDAQTPDVLPSNMVGMVYVTCGLVNEYRVHFRMGTNGLIVRAKKDTDPDIFELIPSQKLGSDLPSVLVENHVHWFNLTTRTMEARPVETLWKSSPDNWRLHFSPESHSMTKGDARLFDVRSQTWQMLSERLQPLENPQNLIITLESSDTVSVNLPRYGLSFFINDDKELECRHPRGMVYDERQSAGTLIGLANKLVLRPKANPVDEGARRLVLVPEGDVSFTRQGDHVRVTIDTSGSAQKRFRYQIFRIDTDLGCLVGNATLPSNLYRAYLHALTSKPSSVDPLTQRTGTEEALSILRSAACRSFMKVEARSAKLLCCIAGLTARRTWYPKHLKCMQTVHWLKGLPVASQHCGFYVAASSIKEIQQQQEVFHGQSAPLFKDFPPDSGDNLLLRAAIRAAVLYPQASHIRLLSCEYDSVYAARDARLSSADELRVYNTALTVYNWSAPKRPSKDSLRLVRSWNGILPGVSQAFPLRYNKDWLSPDLPAIWLSLYDSCRKSLGPKHRFQFIFSLSAMVYTSSKLEVLAGALLAFATMPQFKEEIPPKYRKYDLSDGFEPSQQALSQFLSQHVKPLQGSISLEEYNEQRKRQKDAVFAKVTAAWPCMKPPFGDFRDCSWYDIDALDADLRPLFVSCYRNMELKDHLDRVESILDEKAISSSPESLNEEMTSPSNRQPAYSFAPSSQGHHRANWDVSLEVLFHRAAPTVPLNGMTPQDLWFTLHHDNYAPQHHPAGRFQPCGFMRMSQLINDLRRNANSTLRVTYANALQQSADHLSHNQATVEVDALANLVELFRAHYELSRGRYQSTLRFLAGYLGPQTPSEHAVYRSGQWPRVTVKVLLGCLASKSNIPLPPDWRVCLISFAKFALEYQRARRMLALAKNGQAEELHKEMENTGCDGWEAESYADWLLIQLDGDFLIRRVQVDVALEMIAPSSGQNTVLQLNMGEGKSSVIVPAVASVLADKNQLVRVVVPKALASQMFHLLVYRLGGLVNRRIFYLPFSRSLQIDQSGASAVQAILKECMRKRGILVVQPEHILSFKLLSVEKQLGDTADIARELLQTQRWLHSHARDILDESDEILHVRNQLIYAVGSQRALEGSPTRWSTTQQLLHLVKKHAPTLYAEFPLGVEYEQRHRRSGAFPHIRILHRDAGDELISRIAQDVMDGRLLNFSGTRGIERTAIHHFITRMDVASSEVQMIRDYCGGTAMWMALLHLRGLLASGILLFALMERRWRVGYGLAPSRTTLAVPYRAKDVPAPRAEFGHCDVAIVLTSLSYYYGGLDREQLIFCFERLLTLDNPDQEYESWVRDCLEVPENLRRISGVNTQSLDQWNQYLFPMFSHNQSTVDFYLSQAVFPKEAKEFPSKLSSCGWDLAEKRKHVTTGFSGTNDARYLLPTSTVQRDPDHQRATNAKVLSYLLKPENDAYVQTSWPDGRRRTAGEFLALVVEQEPEIRVILDVGAQVLELKNDEFATLWLELKPDALGAIYFDDGDELTVLSRDGTTQSLLESPYASRLDECVVYLDDAHTRGTDIKFPIGFRAAVTLGPKVTKDRLTQGCMRMRKLGCGHSVMFFGPLDVDRNIRDAARKSDGDTIHPSDILLWAMGETCTEIENSAPYWAQQGRDHALRYSAWSRFCSGEVTSQELAETWRQPDAKTLEELYAPSTPKVDSLLPVPEIDRRCRELGVSSSLDLHMNEEQEREIIHEMERERQVERPPPATPAVHQVSEDVRRFVHTGIVTPRSKAFSLMFNSFCDTSTPIHEENVWSRHIFATSDYCNVVQGRTQANVGEHLRPVNWILSSQPNGNPTLVILSPFEVNELLPEIRNSKSVCLHIYTPRTQARMRPCDDLRLYTIPSAPPDWIAPASLVDQVNLFAGQLYLRDYFTYLRLCRFLCVYTDDLAGEAELGVESDGFIPPAHRPLKGRLTGSFQKSPLAFLKHVIDQRRQGMNFVATHMGRILNGRLLRGEDFEFH</sequence>
<dbReference type="EMBL" id="KN833945">
    <property type="protein sequence ID" value="KIK14309.1"/>
    <property type="molecule type" value="Genomic_DNA"/>
</dbReference>
<keyword evidence="11" id="KW-1185">Reference proteome</keyword>
<feature type="domain" description="DUF3638" evidence="8">
    <location>
        <begin position="1708"/>
        <end position="1929"/>
    </location>
</feature>
<evidence type="ECO:0000256" key="3">
    <source>
        <dbReference type="ARBA" id="ARBA00022670"/>
    </source>
</evidence>
<organism evidence="10 11">
    <name type="scientific">Pisolithus microcarpus 441</name>
    <dbReference type="NCBI Taxonomy" id="765257"/>
    <lineage>
        <taxon>Eukaryota</taxon>
        <taxon>Fungi</taxon>
        <taxon>Dikarya</taxon>
        <taxon>Basidiomycota</taxon>
        <taxon>Agaricomycotina</taxon>
        <taxon>Agaricomycetes</taxon>
        <taxon>Agaricomycetidae</taxon>
        <taxon>Boletales</taxon>
        <taxon>Sclerodermatineae</taxon>
        <taxon>Pisolithaceae</taxon>
        <taxon>Pisolithus</taxon>
    </lineage>
</organism>
<dbReference type="GO" id="GO:0006508">
    <property type="term" value="P:proteolysis"/>
    <property type="evidence" value="ECO:0007669"/>
    <property type="project" value="UniProtKB-KW"/>
</dbReference>
<dbReference type="InterPro" id="IPR022105">
    <property type="entry name" value="DUF3645"/>
</dbReference>
<dbReference type="GO" id="GO:0004843">
    <property type="term" value="F:cysteine-type deubiquitinase activity"/>
    <property type="evidence" value="ECO:0007669"/>
    <property type="project" value="UniProtKB-EC"/>
</dbReference>
<name>A0A0C9YKC3_9AGAM</name>
<evidence type="ECO:0000256" key="2">
    <source>
        <dbReference type="ARBA" id="ARBA00012759"/>
    </source>
</evidence>
<dbReference type="PANTHER" id="PTHR13367">
    <property type="entry name" value="UBIQUITIN THIOESTERASE"/>
    <property type="match status" value="1"/>
</dbReference>
<dbReference type="OrthoDB" id="3182339at2759"/>
<keyword evidence="3" id="KW-0645">Protease</keyword>
<feature type="domain" description="DUF3645" evidence="9">
    <location>
        <begin position="2049"/>
        <end position="2080"/>
    </location>
</feature>
<evidence type="ECO:0000259" key="8">
    <source>
        <dbReference type="Pfam" id="PF12340"/>
    </source>
</evidence>
<dbReference type="Pfam" id="PF12340">
    <property type="entry name" value="DUF3638"/>
    <property type="match status" value="1"/>
</dbReference>
<feature type="region of interest" description="Disordered" evidence="7">
    <location>
        <begin position="1468"/>
        <end position="1492"/>
    </location>
</feature>
<comment type="catalytic activity">
    <reaction evidence="1">
        <text>Thiol-dependent hydrolysis of ester, thioester, amide, peptide and isopeptide bonds formed by the C-terminal Gly of ubiquitin (a 76-residue protein attached to proteins as an intracellular targeting signal).</text>
        <dbReference type="EC" id="3.4.19.12"/>
    </reaction>
</comment>
<keyword evidence="6" id="KW-0788">Thiol protease</keyword>
<evidence type="ECO:0000256" key="4">
    <source>
        <dbReference type="ARBA" id="ARBA00022786"/>
    </source>
</evidence>
<evidence type="ECO:0000256" key="5">
    <source>
        <dbReference type="ARBA" id="ARBA00022801"/>
    </source>
</evidence>
<reference evidence="10 11" key="1">
    <citation type="submission" date="2014-04" db="EMBL/GenBank/DDBJ databases">
        <authorList>
            <consortium name="DOE Joint Genome Institute"/>
            <person name="Kuo A."/>
            <person name="Kohler A."/>
            <person name="Costa M.D."/>
            <person name="Nagy L.G."/>
            <person name="Floudas D."/>
            <person name="Copeland A."/>
            <person name="Barry K.W."/>
            <person name="Cichocki N."/>
            <person name="Veneault-Fourrey C."/>
            <person name="LaButti K."/>
            <person name="Lindquist E.A."/>
            <person name="Lipzen A."/>
            <person name="Lundell T."/>
            <person name="Morin E."/>
            <person name="Murat C."/>
            <person name="Sun H."/>
            <person name="Tunlid A."/>
            <person name="Henrissat B."/>
            <person name="Grigoriev I.V."/>
            <person name="Hibbett D.S."/>
            <person name="Martin F."/>
            <person name="Nordberg H.P."/>
            <person name="Cantor M.N."/>
            <person name="Hua S.X."/>
        </authorList>
    </citation>
    <scope>NUCLEOTIDE SEQUENCE [LARGE SCALE GENOMIC DNA]</scope>
    <source>
        <strain evidence="10 11">441</strain>
    </source>
</reference>
<dbReference type="EC" id="3.4.19.12" evidence="2"/>
<dbReference type="PANTHER" id="PTHR13367:SF34">
    <property type="match status" value="1"/>
</dbReference>
<protein>
    <recommendedName>
        <fullName evidence="2">ubiquitinyl hydrolase 1</fullName>
        <ecNumber evidence="2">3.4.19.12</ecNumber>
    </recommendedName>
</protein>
<evidence type="ECO:0000256" key="1">
    <source>
        <dbReference type="ARBA" id="ARBA00000707"/>
    </source>
</evidence>
<evidence type="ECO:0000256" key="6">
    <source>
        <dbReference type="ARBA" id="ARBA00022807"/>
    </source>
</evidence>
<accession>A0A0C9YKC3</accession>
<gene>
    <name evidence="10" type="ORF">PISMIDRAFT_17391</name>
</gene>
<dbReference type="Pfam" id="PF12359">
    <property type="entry name" value="DUF3645"/>
    <property type="match status" value="1"/>
</dbReference>
<evidence type="ECO:0000313" key="11">
    <source>
        <dbReference type="Proteomes" id="UP000054018"/>
    </source>
</evidence>
<evidence type="ECO:0000256" key="7">
    <source>
        <dbReference type="SAM" id="MobiDB-lite"/>
    </source>
</evidence>